<keyword evidence="2" id="KW-1185">Reference proteome</keyword>
<comment type="caution">
    <text evidence="1">The sequence shown here is derived from an EMBL/GenBank/DDBJ whole genome shotgun (WGS) entry which is preliminary data.</text>
</comment>
<dbReference type="OrthoDB" id="2386367at2759"/>
<evidence type="ECO:0000313" key="1">
    <source>
        <dbReference type="EMBL" id="CAG7832406.1"/>
    </source>
</evidence>
<gene>
    <name evidence="1" type="ORF">AFUS01_LOCUS42090</name>
</gene>
<proteinExistence type="predicted"/>
<protein>
    <submittedName>
        <fullName evidence="1">Uncharacterized protein</fullName>
    </submittedName>
</protein>
<reference evidence="1" key="1">
    <citation type="submission" date="2021-06" db="EMBL/GenBank/DDBJ databases">
        <authorList>
            <person name="Hodson N. C."/>
            <person name="Mongue J. A."/>
            <person name="Jaron S. K."/>
        </authorList>
    </citation>
    <scope>NUCLEOTIDE SEQUENCE</scope>
</reference>
<dbReference type="Proteomes" id="UP000708208">
    <property type="component" value="Unassembled WGS sequence"/>
</dbReference>
<feature type="non-terminal residue" evidence="1">
    <location>
        <position position="1"/>
    </location>
</feature>
<dbReference type="EMBL" id="CAJVCH010564897">
    <property type="protein sequence ID" value="CAG7832406.1"/>
    <property type="molecule type" value="Genomic_DNA"/>
</dbReference>
<evidence type="ECO:0000313" key="2">
    <source>
        <dbReference type="Proteomes" id="UP000708208"/>
    </source>
</evidence>
<name>A0A8J2LIW5_9HEXA</name>
<organism evidence="1 2">
    <name type="scientific">Allacma fusca</name>
    <dbReference type="NCBI Taxonomy" id="39272"/>
    <lineage>
        <taxon>Eukaryota</taxon>
        <taxon>Metazoa</taxon>
        <taxon>Ecdysozoa</taxon>
        <taxon>Arthropoda</taxon>
        <taxon>Hexapoda</taxon>
        <taxon>Collembola</taxon>
        <taxon>Symphypleona</taxon>
        <taxon>Sminthuridae</taxon>
        <taxon>Allacma</taxon>
    </lineage>
</organism>
<accession>A0A8J2LIW5</accession>
<sequence length="100" mass="11267">SQEFIHKLLRGEEATILADVLRSPPGKDAVKFNRIGLSLVCHNKAKQQELDAIMSGLSLVMVHLGNNYYRYGNNYYIIPSSSHTFEFTFAKKNGAYVSEN</sequence>
<feature type="non-terminal residue" evidence="1">
    <location>
        <position position="100"/>
    </location>
</feature>
<dbReference type="AlphaFoldDB" id="A0A8J2LIW5"/>